<dbReference type="InterPro" id="IPR001917">
    <property type="entry name" value="Aminotrans_II_pyridoxalP_BS"/>
</dbReference>
<dbReference type="PROSITE" id="PS00599">
    <property type="entry name" value="AA_TRANSFER_CLASS_2"/>
    <property type="match status" value="1"/>
</dbReference>
<sequence length="321" mass="35773">MGFSTNSTNLPCLIGKGCLVLSDELNHASIILGCRLSGANIIKFKHNDVYDLENRLRAAIIEGQPRTGRPYKKIMICVEGVYSMEGTICNLPNIIALKKRYKAYIYLDEAHSIGIILLGCHLTLFSIGAIGKHGRGVCDYYGCNPNDVDVLMGTFTKSFGSAGGYIAGNKKMINHMRINSQTANYGATISAPVAQQIISAITKITGQDGTNDGARRIKQLSDNSIYFRERLKDNGFIVYGDRDSPVVPLMLRFNILGDSLKIYYTIVGQCEQSKNRNMKRNITVEEKKQSDNRGIRRNETVGESELSENRDGRRIEIERKF</sequence>
<organism evidence="11 12">
    <name type="scientific">Romanomermis culicivorax</name>
    <name type="common">Nematode worm</name>
    <dbReference type="NCBI Taxonomy" id="13658"/>
    <lineage>
        <taxon>Eukaryota</taxon>
        <taxon>Metazoa</taxon>
        <taxon>Ecdysozoa</taxon>
        <taxon>Nematoda</taxon>
        <taxon>Enoplea</taxon>
        <taxon>Dorylaimia</taxon>
        <taxon>Mermithida</taxon>
        <taxon>Mermithoidea</taxon>
        <taxon>Mermithidae</taxon>
        <taxon>Romanomermis</taxon>
    </lineage>
</organism>
<evidence type="ECO:0000256" key="9">
    <source>
        <dbReference type="SAM" id="MobiDB-lite"/>
    </source>
</evidence>
<evidence type="ECO:0000256" key="1">
    <source>
        <dbReference type="ARBA" id="ARBA00001933"/>
    </source>
</evidence>
<dbReference type="Gene3D" id="3.40.640.10">
    <property type="entry name" value="Type I PLP-dependent aspartate aminotransferase-like (Major domain)"/>
    <property type="match status" value="2"/>
</dbReference>
<evidence type="ECO:0000256" key="7">
    <source>
        <dbReference type="ARBA" id="ARBA00048528"/>
    </source>
</evidence>
<evidence type="ECO:0000313" key="11">
    <source>
        <dbReference type="Proteomes" id="UP000887565"/>
    </source>
</evidence>
<dbReference type="GO" id="GO:0046512">
    <property type="term" value="P:sphingosine biosynthetic process"/>
    <property type="evidence" value="ECO:0007669"/>
    <property type="project" value="TreeGrafter"/>
</dbReference>
<evidence type="ECO:0000256" key="8">
    <source>
        <dbReference type="RuleBase" id="RU003693"/>
    </source>
</evidence>
<dbReference type="Gene3D" id="3.90.1150.10">
    <property type="entry name" value="Aspartate Aminotransferase, domain 1"/>
    <property type="match status" value="1"/>
</dbReference>
<dbReference type="GO" id="GO:0016020">
    <property type="term" value="C:membrane"/>
    <property type="evidence" value="ECO:0007669"/>
    <property type="project" value="GOC"/>
</dbReference>
<keyword evidence="4" id="KW-0808">Transferase</keyword>
<dbReference type="GO" id="GO:0004758">
    <property type="term" value="F:serine C-palmitoyltransferase activity"/>
    <property type="evidence" value="ECO:0007669"/>
    <property type="project" value="UniProtKB-EC"/>
</dbReference>
<feature type="domain" description="Aminotransferase class I/classII large" evidence="10">
    <location>
        <begin position="2"/>
        <end position="250"/>
    </location>
</feature>
<feature type="compositionally biased region" description="Basic and acidic residues" evidence="9">
    <location>
        <begin position="286"/>
        <end position="300"/>
    </location>
</feature>
<evidence type="ECO:0000256" key="4">
    <source>
        <dbReference type="ARBA" id="ARBA00022679"/>
    </source>
</evidence>
<evidence type="ECO:0000256" key="5">
    <source>
        <dbReference type="ARBA" id="ARBA00022898"/>
    </source>
</evidence>
<dbReference type="InterPro" id="IPR004839">
    <property type="entry name" value="Aminotransferase_I/II_large"/>
</dbReference>
<dbReference type="PANTHER" id="PTHR13693">
    <property type="entry name" value="CLASS II AMINOTRANSFERASE/8-AMINO-7-OXONONANOATE SYNTHASE"/>
    <property type="match status" value="1"/>
</dbReference>
<name>A0A915J6X4_ROMCU</name>
<dbReference type="EC" id="2.3.1.50" evidence="3"/>
<protein>
    <recommendedName>
        <fullName evidence="3">serine C-palmitoyltransferase</fullName>
        <ecNumber evidence="3">2.3.1.50</ecNumber>
    </recommendedName>
</protein>
<evidence type="ECO:0000256" key="3">
    <source>
        <dbReference type="ARBA" id="ARBA00013220"/>
    </source>
</evidence>
<dbReference type="Proteomes" id="UP000887565">
    <property type="component" value="Unplaced"/>
</dbReference>
<comment type="cofactor">
    <cofactor evidence="1 8">
        <name>pyridoxal 5'-phosphate</name>
        <dbReference type="ChEBI" id="CHEBI:597326"/>
    </cofactor>
</comment>
<dbReference type="GO" id="GO:0017059">
    <property type="term" value="C:serine palmitoyltransferase complex"/>
    <property type="evidence" value="ECO:0007669"/>
    <property type="project" value="TreeGrafter"/>
</dbReference>
<accession>A0A915J6X4</accession>
<evidence type="ECO:0000256" key="6">
    <source>
        <dbReference type="ARBA" id="ARBA00023315"/>
    </source>
</evidence>
<feature type="region of interest" description="Disordered" evidence="9">
    <location>
        <begin position="286"/>
        <end position="310"/>
    </location>
</feature>
<reference evidence="12" key="1">
    <citation type="submission" date="2022-11" db="UniProtKB">
        <authorList>
            <consortium name="WormBaseParasite"/>
        </authorList>
    </citation>
    <scope>IDENTIFICATION</scope>
</reference>
<keyword evidence="11" id="KW-1185">Reference proteome</keyword>
<dbReference type="SUPFAM" id="SSF53383">
    <property type="entry name" value="PLP-dependent transferases"/>
    <property type="match status" value="1"/>
</dbReference>
<dbReference type="InterPro" id="IPR015424">
    <property type="entry name" value="PyrdxlP-dep_Trfase"/>
</dbReference>
<dbReference type="PANTHER" id="PTHR13693:SF3">
    <property type="entry name" value="LD36009P"/>
    <property type="match status" value="1"/>
</dbReference>
<dbReference type="AlphaFoldDB" id="A0A915J6X4"/>
<dbReference type="GO" id="GO:0030170">
    <property type="term" value="F:pyridoxal phosphate binding"/>
    <property type="evidence" value="ECO:0007669"/>
    <property type="project" value="InterPro"/>
</dbReference>
<keyword evidence="5 8" id="KW-0663">Pyridoxal phosphate</keyword>
<comment type="catalytic activity">
    <reaction evidence="7">
        <text>L-serine + hexadecanoyl-CoA + H(+) = 3-oxosphinganine + CO2 + CoA</text>
        <dbReference type="Rhea" id="RHEA:14761"/>
        <dbReference type="ChEBI" id="CHEBI:15378"/>
        <dbReference type="ChEBI" id="CHEBI:16526"/>
        <dbReference type="ChEBI" id="CHEBI:33384"/>
        <dbReference type="ChEBI" id="CHEBI:57287"/>
        <dbReference type="ChEBI" id="CHEBI:57379"/>
        <dbReference type="ChEBI" id="CHEBI:58299"/>
        <dbReference type="EC" id="2.3.1.50"/>
    </reaction>
</comment>
<evidence type="ECO:0000256" key="2">
    <source>
        <dbReference type="ARBA" id="ARBA00008392"/>
    </source>
</evidence>
<evidence type="ECO:0000313" key="12">
    <source>
        <dbReference type="WBParaSite" id="nRc.2.0.1.t21488-RA"/>
    </source>
</evidence>
<proteinExistence type="inferred from homology"/>
<dbReference type="InterPro" id="IPR015422">
    <property type="entry name" value="PyrdxlP-dep_Trfase_small"/>
</dbReference>
<keyword evidence="6" id="KW-0012">Acyltransferase</keyword>
<evidence type="ECO:0000259" key="10">
    <source>
        <dbReference type="Pfam" id="PF00155"/>
    </source>
</evidence>
<dbReference type="InterPro" id="IPR050087">
    <property type="entry name" value="AON_synthase_class-II"/>
</dbReference>
<dbReference type="WBParaSite" id="nRc.2.0.1.t21488-RA">
    <property type="protein sequence ID" value="nRc.2.0.1.t21488-RA"/>
    <property type="gene ID" value="nRc.2.0.1.g21488"/>
</dbReference>
<dbReference type="Pfam" id="PF00155">
    <property type="entry name" value="Aminotran_1_2"/>
    <property type="match status" value="1"/>
</dbReference>
<comment type="similarity">
    <text evidence="2 8">Belongs to the class-II pyridoxal-phosphate-dependent aminotransferase family.</text>
</comment>
<dbReference type="InterPro" id="IPR015421">
    <property type="entry name" value="PyrdxlP-dep_Trfase_major"/>
</dbReference>
<dbReference type="GO" id="GO:0046513">
    <property type="term" value="P:ceramide biosynthetic process"/>
    <property type="evidence" value="ECO:0007669"/>
    <property type="project" value="TreeGrafter"/>
</dbReference>
<dbReference type="OMA" id="AIASYCK"/>